<evidence type="ECO:0000256" key="1">
    <source>
        <dbReference type="SAM" id="MobiDB-lite"/>
    </source>
</evidence>
<protein>
    <submittedName>
        <fullName evidence="2">Uncharacterized protein</fullName>
    </submittedName>
</protein>
<keyword evidence="3" id="KW-1185">Reference proteome</keyword>
<dbReference type="EMBL" id="BQNB010020062">
    <property type="protein sequence ID" value="GJT91929.1"/>
    <property type="molecule type" value="Genomic_DNA"/>
</dbReference>
<feature type="compositionally biased region" description="Low complexity" evidence="1">
    <location>
        <begin position="257"/>
        <end position="273"/>
    </location>
</feature>
<gene>
    <name evidence="2" type="ORF">Tco_1080774</name>
</gene>
<accession>A0ABQ5HVV7</accession>
<sequence length="288" mass="31997">MDSQSTQTIKLPILQPGEYDLWKMRMEQYLQCIDYTKWEIVENGNAPILTKTIDDKETVIPPTSVEEKAQRRVELKARSNLSIALPNEHQLKLNSYKDAKTPMQAIENKFGEIETLSLDDLFNNLKAYESEVKWTSSSTTNSHNGAADSSTTVENLSDAVIYSFFASQPSIPQLDNEDLQQIHPDDLEEMDLSWTWPTKKELGLTSPRWSVSTAIREDTLQGSAGHPGIKTAEIGSLPEGLDQAEEGPTNFALMAYSSTSSTSSTNSESVSESVVEKPTVETNEPETS</sequence>
<comment type="caution">
    <text evidence="2">The sequence shown here is derived from an EMBL/GenBank/DDBJ whole genome shotgun (WGS) entry which is preliminary data.</text>
</comment>
<feature type="region of interest" description="Disordered" evidence="1">
    <location>
        <begin position="256"/>
        <end position="288"/>
    </location>
</feature>
<evidence type="ECO:0000313" key="2">
    <source>
        <dbReference type="EMBL" id="GJT91929.1"/>
    </source>
</evidence>
<organism evidence="2 3">
    <name type="scientific">Tanacetum coccineum</name>
    <dbReference type="NCBI Taxonomy" id="301880"/>
    <lineage>
        <taxon>Eukaryota</taxon>
        <taxon>Viridiplantae</taxon>
        <taxon>Streptophyta</taxon>
        <taxon>Embryophyta</taxon>
        <taxon>Tracheophyta</taxon>
        <taxon>Spermatophyta</taxon>
        <taxon>Magnoliopsida</taxon>
        <taxon>eudicotyledons</taxon>
        <taxon>Gunneridae</taxon>
        <taxon>Pentapetalae</taxon>
        <taxon>asterids</taxon>
        <taxon>campanulids</taxon>
        <taxon>Asterales</taxon>
        <taxon>Asteraceae</taxon>
        <taxon>Asteroideae</taxon>
        <taxon>Anthemideae</taxon>
        <taxon>Anthemidinae</taxon>
        <taxon>Tanacetum</taxon>
    </lineage>
</organism>
<evidence type="ECO:0000313" key="3">
    <source>
        <dbReference type="Proteomes" id="UP001151760"/>
    </source>
</evidence>
<dbReference type="Proteomes" id="UP001151760">
    <property type="component" value="Unassembled WGS sequence"/>
</dbReference>
<reference evidence="2" key="2">
    <citation type="submission" date="2022-01" db="EMBL/GenBank/DDBJ databases">
        <authorList>
            <person name="Yamashiro T."/>
            <person name="Shiraishi A."/>
            <person name="Satake H."/>
            <person name="Nakayama K."/>
        </authorList>
    </citation>
    <scope>NUCLEOTIDE SEQUENCE</scope>
</reference>
<proteinExistence type="predicted"/>
<name>A0ABQ5HVV7_9ASTR</name>
<reference evidence="2" key="1">
    <citation type="journal article" date="2022" name="Int. J. Mol. Sci.">
        <title>Draft Genome of Tanacetum Coccineum: Genomic Comparison of Closely Related Tanacetum-Family Plants.</title>
        <authorList>
            <person name="Yamashiro T."/>
            <person name="Shiraishi A."/>
            <person name="Nakayama K."/>
            <person name="Satake H."/>
        </authorList>
    </citation>
    <scope>NUCLEOTIDE SEQUENCE</scope>
</reference>